<reference evidence="2 3" key="1">
    <citation type="submission" date="2016-04" db="EMBL/GenBank/DDBJ databases">
        <title>Genome sequence of Clostridium magnum DSM 2767.</title>
        <authorList>
            <person name="Poehlein A."/>
            <person name="Uhlig R."/>
            <person name="Fischer R."/>
            <person name="Bahl H."/>
            <person name="Daniel R."/>
        </authorList>
    </citation>
    <scope>NUCLEOTIDE SEQUENCE [LARGE SCALE GENOMIC DNA]</scope>
    <source>
        <strain evidence="2 3">DSM 2767</strain>
    </source>
</reference>
<dbReference type="PANTHER" id="PTHR23026:SF123">
    <property type="entry name" value="NAD(P)H NITROREDUCTASE RV3131-RELATED"/>
    <property type="match status" value="1"/>
</dbReference>
<name>A0A162QZX6_9CLOT</name>
<dbReference type="InterPro" id="IPR050627">
    <property type="entry name" value="Nitroreductase/BluB"/>
</dbReference>
<accession>A0A162QZX6</accession>
<dbReference type="InterPro" id="IPR029479">
    <property type="entry name" value="Nitroreductase"/>
</dbReference>
<gene>
    <name evidence="2" type="ORF">CLMAG_54310</name>
</gene>
<dbReference type="PATRIC" id="fig|1121326.3.peg.5500"/>
<evidence type="ECO:0000313" key="2">
    <source>
        <dbReference type="EMBL" id="KZL89213.1"/>
    </source>
</evidence>
<keyword evidence="3" id="KW-1185">Reference proteome</keyword>
<dbReference type="PANTHER" id="PTHR23026">
    <property type="entry name" value="NADPH NITROREDUCTASE"/>
    <property type="match status" value="1"/>
</dbReference>
<dbReference type="Gene3D" id="3.40.109.10">
    <property type="entry name" value="NADH Oxidase"/>
    <property type="match status" value="1"/>
</dbReference>
<proteinExistence type="predicted"/>
<dbReference type="GO" id="GO:0016491">
    <property type="term" value="F:oxidoreductase activity"/>
    <property type="evidence" value="ECO:0007669"/>
    <property type="project" value="InterPro"/>
</dbReference>
<dbReference type="InterPro" id="IPR000415">
    <property type="entry name" value="Nitroreductase-like"/>
</dbReference>
<feature type="domain" description="Nitroreductase" evidence="1">
    <location>
        <begin position="10"/>
        <end position="170"/>
    </location>
</feature>
<protein>
    <submittedName>
        <fullName evidence="2">Nitroreductase A</fullName>
    </submittedName>
</protein>
<evidence type="ECO:0000259" key="1">
    <source>
        <dbReference type="Pfam" id="PF00881"/>
    </source>
</evidence>
<evidence type="ECO:0000313" key="3">
    <source>
        <dbReference type="Proteomes" id="UP000076603"/>
    </source>
</evidence>
<dbReference type="EMBL" id="LWAE01000010">
    <property type="protein sequence ID" value="KZL89213.1"/>
    <property type="molecule type" value="Genomic_DNA"/>
</dbReference>
<dbReference type="RefSeq" id="WP_242873142.1">
    <property type="nucleotide sequence ID" value="NZ_FQXL01000057.1"/>
</dbReference>
<organism evidence="2 3">
    <name type="scientific">Clostridium magnum DSM 2767</name>
    <dbReference type="NCBI Taxonomy" id="1121326"/>
    <lineage>
        <taxon>Bacteria</taxon>
        <taxon>Bacillati</taxon>
        <taxon>Bacillota</taxon>
        <taxon>Clostridia</taxon>
        <taxon>Eubacteriales</taxon>
        <taxon>Clostridiaceae</taxon>
        <taxon>Clostridium</taxon>
    </lineage>
</organism>
<dbReference type="Pfam" id="PF00881">
    <property type="entry name" value="Nitroreductase"/>
    <property type="match status" value="1"/>
</dbReference>
<comment type="caution">
    <text evidence="2">The sequence shown here is derived from an EMBL/GenBank/DDBJ whole genome shotgun (WGS) entry which is preliminary data.</text>
</comment>
<dbReference type="STRING" id="1121326.CLMAG_54310"/>
<dbReference type="SUPFAM" id="SSF55469">
    <property type="entry name" value="FMN-dependent nitroreductase-like"/>
    <property type="match status" value="1"/>
</dbReference>
<dbReference type="Proteomes" id="UP000076603">
    <property type="component" value="Unassembled WGS sequence"/>
</dbReference>
<dbReference type="CDD" id="cd02136">
    <property type="entry name" value="PnbA_NfnB-like"/>
    <property type="match status" value="1"/>
</dbReference>
<sequence length="189" mass="21855">MLKMNVKECISNKRSVRAYTEQEISDEVINELINLGTKASTGSNHQPWGFVVIKNKDEIQALSEETKTYLLKNLEQYPYLQQYKSWLTNPKFSVFNHANCLIIVYGDTSSHWYVYDCTLAAGNIMLSAHDMGLGTCWIGFAEHVCNAPEFKEKYNVPENFELVCPMSIGYMKTKMYPPVRKEPNIFWCR</sequence>
<dbReference type="AlphaFoldDB" id="A0A162QZX6"/>